<proteinExistence type="predicted"/>
<sequence>MGASAGYGQAVHDGRCAMHKLGSQILPCFSPNLMAIMGCKVAMLSTGSEDMLAYYTANEFATGFKKSLAFLLCGIKQSSRTEARHARPPGSPNGNLAAHAPHPPSTKRGYVEALMGSKDMLCKDINMTYEATDFEELTDANTMGTTKTVLFVRAAT</sequence>
<dbReference type="EMBL" id="LSRX01000255">
    <property type="protein sequence ID" value="OLQ02773.1"/>
    <property type="molecule type" value="Genomic_DNA"/>
</dbReference>
<evidence type="ECO:0000313" key="2">
    <source>
        <dbReference type="EMBL" id="OLQ02773.1"/>
    </source>
</evidence>
<gene>
    <name evidence="2" type="ORF">AK812_SmicGene14380</name>
</gene>
<reference evidence="2 3" key="1">
    <citation type="submission" date="2016-02" db="EMBL/GenBank/DDBJ databases">
        <title>Genome analysis of coral dinoflagellate symbionts highlights evolutionary adaptations to a symbiotic lifestyle.</title>
        <authorList>
            <person name="Aranda M."/>
            <person name="Li Y."/>
            <person name="Liew Y.J."/>
            <person name="Baumgarten S."/>
            <person name="Simakov O."/>
            <person name="Wilson M."/>
            <person name="Piel J."/>
            <person name="Ashoor H."/>
            <person name="Bougouffa S."/>
            <person name="Bajic V.B."/>
            <person name="Ryu T."/>
            <person name="Ravasi T."/>
            <person name="Bayer T."/>
            <person name="Micklem G."/>
            <person name="Kim H."/>
            <person name="Bhak J."/>
            <person name="Lajeunesse T.C."/>
            <person name="Voolstra C.R."/>
        </authorList>
    </citation>
    <scope>NUCLEOTIDE SEQUENCE [LARGE SCALE GENOMIC DNA]</scope>
    <source>
        <strain evidence="2 3">CCMP2467</strain>
    </source>
</reference>
<dbReference type="Proteomes" id="UP000186817">
    <property type="component" value="Unassembled WGS sequence"/>
</dbReference>
<protein>
    <submittedName>
        <fullName evidence="2">Uncharacterized protein</fullName>
    </submittedName>
</protein>
<comment type="caution">
    <text evidence="2">The sequence shown here is derived from an EMBL/GenBank/DDBJ whole genome shotgun (WGS) entry which is preliminary data.</text>
</comment>
<organism evidence="2 3">
    <name type="scientific">Symbiodinium microadriaticum</name>
    <name type="common">Dinoflagellate</name>
    <name type="synonym">Zooxanthella microadriatica</name>
    <dbReference type="NCBI Taxonomy" id="2951"/>
    <lineage>
        <taxon>Eukaryota</taxon>
        <taxon>Sar</taxon>
        <taxon>Alveolata</taxon>
        <taxon>Dinophyceae</taxon>
        <taxon>Suessiales</taxon>
        <taxon>Symbiodiniaceae</taxon>
        <taxon>Symbiodinium</taxon>
    </lineage>
</organism>
<keyword evidence="3" id="KW-1185">Reference proteome</keyword>
<accession>A0A1Q9E5U2</accession>
<name>A0A1Q9E5U2_SYMMI</name>
<dbReference type="AlphaFoldDB" id="A0A1Q9E5U2"/>
<evidence type="ECO:0000256" key="1">
    <source>
        <dbReference type="SAM" id="MobiDB-lite"/>
    </source>
</evidence>
<evidence type="ECO:0000313" key="3">
    <source>
        <dbReference type="Proteomes" id="UP000186817"/>
    </source>
</evidence>
<feature type="region of interest" description="Disordered" evidence="1">
    <location>
        <begin position="81"/>
        <end position="103"/>
    </location>
</feature>